<keyword evidence="2" id="KW-0812">Transmembrane</keyword>
<evidence type="ECO:0000256" key="7">
    <source>
        <dbReference type="PROSITE-ProRule" id="PRU01094"/>
    </source>
</evidence>
<evidence type="ECO:0000256" key="1">
    <source>
        <dbReference type="ARBA" id="ARBA00004434"/>
    </source>
</evidence>
<feature type="compositionally biased region" description="Low complexity" evidence="8">
    <location>
        <begin position="59"/>
        <end position="73"/>
    </location>
</feature>
<name>A0A1C7LPA5_GRIFR</name>
<evidence type="ECO:0000256" key="8">
    <source>
        <dbReference type="SAM" id="MobiDB-lite"/>
    </source>
</evidence>
<feature type="compositionally biased region" description="Pro residues" evidence="8">
    <location>
        <begin position="92"/>
        <end position="102"/>
    </location>
</feature>
<keyword evidence="5 7" id="KW-0496">Mitochondrion</keyword>
<dbReference type="PANTHER" id="PTHR14009:SF1">
    <property type="entry name" value="MITOCHONDRIAL PROTON_CALCIUM EXCHANGER PROTEIN"/>
    <property type="match status" value="1"/>
</dbReference>
<dbReference type="Proteomes" id="UP000092993">
    <property type="component" value="Unassembled WGS sequence"/>
</dbReference>
<gene>
    <name evidence="10" type="primary">YLH47</name>
    <name evidence="10" type="ORF">A0H81_13462</name>
</gene>
<dbReference type="InterPro" id="IPR033122">
    <property type="entry name" value="LETM1-like_RBD"/>
</dbReference>
<feature type="domain" description="Letm1 RBD" evidence="9">
    <location>
        <begin position="218"/>
        <end position="406"/>
    </location>
</feature>
<evidence type="ECO:0000256" key="4">
    <source>
        <dbReference type="ARBA" id="ARBA00022989"/>
    </source>
</evidence>
<dbReference type="AlphaFoldDB" id="A0A1C7LPA5"/>
<sequence>MILSLGRNGFAESLSVTRHRRPAAILPRRLRHENHLSCTADRLLWQASGRVAAFRLLSTTPPSTTKTPSQDTPQPIPPLSLRKQKIELRPAPVKPPKVPPTPIASSSTPKSVSPEQGIAEKASSSAPAHTTSSVVETTKHDYEDASQHGILIPPPENASWAMKLFHQAKELFKFYMRGLKLIYTNRKRVQDMHARVQAGGPPLTRWETRFIRTYKQDALKLIPFALIIIVIEEIIPLIVLYAPFILPSTCVLPSQKDRIDAKKREKQKTFVYSMRPVFEAVQQRASANPGISAEALLDHEGLISITGLLSLSTFGPRPVRLYRLKRHLETIAADDALLKHEDMGRRLTQSELREALTERGIVTDELTPKLWQSRLHWWLTRVDEASGADPISQRVLLVASSGLGKF</sequence>
<evidence type="ECO:0000256" key="3">
    <source>
        <dbReference type="ARBA" id="ARBA00022792"/>
    </source>
</evidence>
<dbReference type="InterPro" id="IPR044202">
    <property type="entry name" value="LETM1/MDM38-like"/>
</dbReference>
<evidence type="ECO:0000256" key="2">
    <source>
        <dbReference type="ARBA" id="ARBA00022692"/>
    </source>
</evidence>
<dbReference type="GO" id="GO:0005743">
    <property type="term" value="C:mitochondrial inner membrane"/>
    <property type="evidence" value="ECO:0007669"/>
    <property type="project" value="UniProtKB-SubCell"/>
</dbReference>
<dbReference type="PANTHER" id="PTHR14009">
    <property type="entry name" value="LEUCINE ZIPPER-EF-HAND CONTAINING TRANSMEMBRANE PROTEIN"/>
    <property type="match status" value="1"/>
</dbReference>
<evidence type="ECO:0000313" key="11">
    <source>
        <dbReference type="Proteomes" id="UP000092993"/>
    </source>
</evidence>
<accession>A0A1C7LPA5</accession>
<dbReference type="PROSITE" id="PS51758">
    <property type="entry name" value="LETM1_RBD"/>
    <property type="match status" value="1"/>
</dbReference>
<evidence type="ECO:0000256" key="5">
    <source>
        <dbReference type="ARBA" id="ARBA00023128"/>
    </source>
</evidence>
<keyword evidence="6" id="KW-0472">Membrane</keyword>
<organism evidence="10 11">
    <name type="scientific">Grifola frondosa</name>
    <name type="common">Maitake</name>
    <name type="synonym">Polyporus frondosus</name>
    <dbReference type="NCBI Taxonomy" id="5627"/>
    <lineage>
        <taxon>Eukaryota</taxon>
        <taxon>Fungi</taxon>
        <taxon>Dikarya</taxon>
        <taxon>Basidiomycota</taxon>
        <taxon>Agaricomycotina</taxon>
        <taxon>Agaricomycetes</taxon>
        <taxon>Polyporales</taxon>
        <taxon>Grifolaceae</taxon>
        <taxon>Grifola</taxon>
    </lineage>
</organism>
<evidence type="ECO:0000259" key="9">
    <source>
        <dbReference type="PROSITE" id="PS51758"/>
    </source>
</evidence>
<dbReference type="EMBL" id="LUGG01000029">
    <property type="protein sequence ID" value="OBZ66601.1"/>
    <property type="molecule type" value="Genomic_DNA"/>
</dbReference>
<feature type="compositionally biased region" description="Polar residues" evidence="8">
    <location>
        <begin position="103"/>
        <end position="114"/>
    </location>
</feature>
<dbReference type="GO" id="GO:0043022">
    <property type="term" value="F:ribosome binding"/>
    <property type="evidence" value="ECO:0007669"/>
    <property type="project" value="InterPro"/>
</dbReference>
<feature type="region of interest" description="Disordered" evidence="8">
    <location>
        <begin position="88"/>
        <end position="135"/>
    </location>
</feature>
<proteinExistence type="predicted"/>
<keyword evidence="3" id="KW-0999">Mitochondrion inner membrane</keyword>
<evidence type="ECO:0000313" key="10">
    <source>
        <dbReference type="EMBL" id="OBZ66601.1"/>
    </source>
</evidence>
<feature type="region of interest" description="Disordered" evidence="8">
    <location>
        <begin position="59"/>
        <end position="78"/>
    </location>
</feature>
<dbReference type="OMA" id="WETRFIR"/>
<keyword evidence="4" id="KW-1133">Transmembrane helix</keyword>
<comment type="subcellular location">
    <subcellularLocation>
        <location evidence="1">Mitochondrion inner membrane</location>
        <topology evidence="1">Single-pass membrane protein</topology>
    </subcellularLocation>
</comment>
<dbReference type="STRING" id="5627.A0A1C7LPA5"/>
<dbReference type="OrthoDB" id="73691at2759"/>
<keyword evidence="11" id="KW-1185">Reference proteome</keyword>
<comment type="caution">
    <text evidence="10">The sequence shown here is derived from an EMBL/GenBank/DDBJ whole genome shotgun (WGS) entry which is preliminary data.</text>
</comment>
<protein>
    <submittedName>
        <fullName evidence="10">LETM1 domain-containing protein YLH47, mitochondrial</fullName>
    </submittedName>
</protein>
<feature type="compositionally biased region" description="Low complexity" evidence="8">
    <location>
        <begin position="122"/>
        <end position="133"/>
    </location>
</feature>
<dbReference type="GO" id="GO:0030003">
    <property type="term" value="P:intracellular monoatomic cation homeostasis"/>
    <property type="evidence" value="ECO:0007669"/>
    <property type="project" value="TreeGrafter"/>
</dbReference>
<evidence type="ECO:0000256" key="6">
    <source>
        <dbReference type="ARBA" id="ARBA00023136"/>
    </source>
</evidence>
<reference evidence="10 11" key="1">
    <citation type="submission" date="2016-03" db="EMBL/GenBank/DDBJ databases">
        <title>Whole genome sequencing of Grifola frondosa 9006-11.</title>
        <authorList>
            <person name="Min B."/>
            <person name="Park H."/>
            <person name="Kim J.-G."/>
            <person name="Cho H."/>
            <person name="Oh Y.-L."/>
            <person name="Kong W.-S."/>
            <person name="Choi I.-G."/>
        </authorList>
    </citation>
    <scope>NUCLEOTIDE SEQUENCE [LARGE SCALE GENOMIC DNA]</scope>
    <source>
        <strain evidence="10 11">9006-11</strain>
    </source>
</reference>
<dbReference type="Pfam" id="PF07766">
    <property type="entry name" value="LETM1_RBD"/>
    <property type="match status" value="2"/>
</dbReference>